<dbReference type="EnsemblPlants" id="MELO3C011658.2.1">
    <property type="protein sequence ID" value="MELO3C011658.2.1"/>
    <property type="gene ID" value="MELO3C011658.2"/>
</dbReference>
<proteinExistence type="predicted"/>
<organism evidence="1">
    <name type="scientific">Cucumis melo</name>
    <name type="common">Muskmelon</name>
    <dbReference type="NCBI Taxonomy" id="3656"/>
    <lineage>
        <taxon>Eukaryota</taxon>
        <taxon>Viridiplantae</taxon>
        <taxon>Streptophyta</taxon>
        <taxon>Embryophyta</taxon>
        <taxon>Tracheophyta</taxon>
        <taxon>Spermatophyta</taxon>
        <taxon>Magnoliopsida</taxon>
        <taxon>eudicotyledons</taxon>
        <taxon>Gunneridae</taxon>
        <taxon>Pentapetalae</taxon>
        <taxon>rosids</taxon>
        <taxon>fabids</taxon>
        <taxon>Cucurbitales</taxon>
        <taxon>Cucurbitaceae</taxon>
        <taxon>Benincaseae</taxon>
        <taxon>Cucumis</taxon>
    </lineage>
</organism>
<dbReference type="AlphaFoldDB" id="A0A9I9D1Z6"/>
<name>A0A9I9D1Z6_CUCME</name>
<accession>A0A9I9D1Z6</accession>
<reference evidence="1" key="1">
    <citation type="submission" date="2023-03" db="UniProtKB">
        <authorList>
            <consortium name="EnsemblPlants"/>
        </authorList>
    </citation>
    <scope>IDENTIFICATION</scope>
</reference>
<protein>
    <submittedName>
        <fullName evidence="1">Uncharacterized protein</fullName>
    </submittedName>
</protein>
<dbReference type="Gramene" id="MELO3C011658.2.1">
    <property type="protein sequence ID" value="MELO3C011658.2.1"/>
    <property type="gene ID" value="MELO3C011658.2"/>
</dbReference>
<evidence type="ECO:0000313" key="1">
    <source>
        <dbReference type="EnsemblPlants" id="MELO3C011658.2.1"/>
    </source>
</evidence>
<sequence length="49" mass="5907">MKQQEYAEQKSAEIEVKKQDTLRRWTADFDPVMILNSEFDFWKTPSLRA</sequence>